<dbReference type="GO" id="GO:0043952">
    <property type="term" value="P:protein transport by the Sec complex"/>
    <property type="evidence" value="ECO:0007669"/>
    <property type="project" value="UniProtKB-UniRule"/>
</dbReference>
<comment type="caution">
    <text evidence="10">The sequence shown here is derived from an EMBL/GenBank/DDBJ whole genome shotgun (WGS) entry which is preliminary data.</text>
</comment>
<comment type="function">
    <text evidence="9">Essential subunit of the Sec protein translocation channel SecYEG. Clamps together the 2 halves of SecY. May contact the channel plug during translocation.</text>
</comment>
<dbReference type="PANTHER" id="PTHR33910:SF1">
    <property type="entry name" value="PROTEIN TRANSLOCASE SUBUNIT SECE"/>
    <property type="match status" value="1"/>
</dbReference>
<evidence type="ECO:0000313" key="10">
    <source>
        <dbReference type="EMBL" id="HGV97458.1"/>
    </source>
</evidence>
<keyword evidence="3 9" id="KW-1003">Cell membrane</keyword>
<evidence type="ECO:0000256" key="5">
    <source>
        <dbReference type="ARBA" id="ARBA00022927"/>
    </source>
</evidence>
<evidence type="ECO:0000256" key="2">
    <source>
        <dbReference type="ARBA" id="ARBA00022448"/>
    </source>
</evidence>
<dbReference type="PANTHER" id="PTHR33910">
    <property type="entry name" value="PROTEIN TRANSLOCASE SUBUNIT SECE"/>
    <property type="match status" value="1"/>
</dbReference>
<dbReference type="InterPro" id="IPR005807">
    <property type="entry name" value="SecE_bac"/>
</dbReference>
<dbReference type="GO" id="GO:0005886">
    <property type="term" value="C:plasma membrane"/>
    <property type="evidence" value="ECO:0007669"/>
    <property type="project" value="UniProtKB-SubCell"/>
</dbReference>
<comment type="subcellular location">
    <subcellularLocation>
        <location evidence="9">Cell membrane</location>
        <topology evidence="9">Single-pass membrane protein</topology>
    </subcellularLocation>
    <subcellularLocation>
        <location evidence="1">Membrane</location>
    </subcellularLocation>
</comment>
<evidence type="ECO:0000256" key="1">
    <source>
        <dbReference type="ARBA" id="ARBA00004370"/>
    </source>
</evidence>
<evidence type="ECO:0000256" key="6">
    <source>
        <dbReference type="ARBA" id="ARBA00022989"/>
    </source>
</evidence>
<organism evidence="10">
    <name type="scientific">candidate division WOR-3 bacterium</name>
    <dbReference type="NCBI Taxonomy" id="2052148"/>
    <lineage>
        <taxon>Bacteria</taxon>
        <taxon>Bacteria division WOR-3</taxon>
    </lineage>
</organism>
<dbReference type="GO" id="GO:0006605">
    <property type="term" value="P:protein targeting"/>
    <property type="evidence" value="ECO:0007669"/>
    <property type="project" value="UniProtKB-UniRule"/>
</dbReference>
<evidence type="ECO:0000256" key="4">
    <source>
        <dbReference type="ARBA" id="ARBA00022692"/>
    </source>
</evidence>
<dbReference type="EMBL" id="DTGZ01000075">
    <property type="protein sequence ID" value="HGV97458.1"/>
    <property type="molecule type" value="Genomic_DNA"/>
</dbReference>
<dbReference type="InterPro" id="IPR001901">
    <property type="entry name" value="Translocase_SecE/Sec61-g"/>
</dbReference>
<comment type="subunit">
    <text evidence="9">Component of the Sec protein translocase complex. Heterotrimer consisting of SecY, SecE and SecG subunits. The heterotrimers can form oligomers, although 1 heterotrimer is thought to be able to translocate proteins. Interacts with the ribosome. Interacts with SecDF, and other proteins may be involved. Interacts with SecA.</text>
</comment>
<comment type="similarity">
    <text evidence="9">Belongs to the SecE/SEC61-gamma family.</text>
</comment>
<dbReference type="Gene3D" id="1.20.5.1030">
    <property type="entry name" value="Preprotein translocase secy subunit"/>
    <property type="match status" value="1"/>
</dbReference>
<keyword evidence="2 9" id="KW-0813">Transport</keyword>
<dbReference type="NCBIfam" id="TIGR00964">
    <property type="entry name" value="secE_bact"/>
    <property type="match status" value="1"/>
</dbReference>
<reference evidence="10" key="1">
    <citation type="journal article" date="2020" name="mSystems">
        <title>Genome- and Community-Level Interaction Insights into Carbon Utilization and Element Cycling Functions of Hydrothermarchaeota in Hydrothermal Sediment.</title>
        <authorList>
            <person name="Zhou Z."/>
            <person name="Liu Y."/>
            <person name="Xu W."/>
            <person name="Pan J."/>
            <person name="Luo Z.H."/>
            <person name="Li M."/>
        </authorList>
    </citation>
    <scope>NUCLEOTIDE SEQUENCE [LARGE SCALE GENOMIC DNA]</scope>
    <source>
        <strain evidence="10">SpSt-774</strain>
    </source>
</reference>
<dbReference type="GO" id="GO:0009306">
    <property type="term" value="P:protein secretion"/>
    <property type="evidence" value="ECO:0007669"/>
    <property type="project" value="UniProtKB-UniRule"/>
</dbReference>
<dbReference type="GO" id="GO:0008320">
    <property type="term" value="F:protein transmembrane transporter activity"/>
    <property type="evidence" value="ECO:0007669"/>
    <property type="project" value="UniProtKB-UniRule"/>
</dbReference>
<keyword evidence="8 9" id="KW-0472">Membrane</keyword>
<accession>A0A7C4XKJ9</accession>
<evidence type="ECO:0000256" key="9">
    <source>
        <dbReference type="HAMAP-Rule" id="MF_00422"/>
    </source>
</evidence>
<dbReference type="HAMAP" id="MF_00422">
    <property type="entry name" value="SecE"/>
    <property type="match status" value="1"/>
</dbReference>
<keyword evidence="4 9" id="KW-0812">Transmembrane</keyword>
<keyword evidence="5 9" id="KW-0653">Protein transport</keyword>
<keyword evidence="7 9" id="KW-0811">Translocation</keyword>
<dbReference type="InterPro" id="IPR038379">
    <property type="entry name" value="SecE_sf"/>
</dbReference>
<evidence type="ECO:0000256" key="7">
    <source>
        <dbReference type="ARBA" id="ARBA00023010"/>
    </source>
</evidence>
<gene>
    <name evidence="9 10" type="primary">secE</name>
    <name evidence="10" type="ORF">ENV60_04065</name>
</gene>
<sequence>MFDKIFDYIKNVYNEMRKVTWPTRNELTGSTVVVIVISALVALIIFVLDRIFTLFLGIIIK</sequence>
<evidence type="ECO:0000256" key="3">
    <source>
        <dbReference type="ARBA" id="ARBA00022475"/>
    </source>
</evidence>
<feature type="transmembrane region" description="Helical" evidence="9">
    <location>
        <begin position="32"/>
        <end position="60"/>
    </location>
</feature>
<dbReference type="GO" id="GO:0065002">
    <property type="term" value="P:intracellular protein transmembrane transport"/>
    <property type="evidence" value="ECO:0007669"/>
    <property type="project" value="UniProtKB-UniRule"/>
</dbReference>
<keyword evidence="6 9" id="KW-1133">Transmembrane helix</keyword>
<evidence type="ECO:0000256" key="8">
    <source>
        <dbReference type="ARBA" id="ARBA00023136"/>
    </source>
</evidence>
<name>A0A7C4XKJ9_UNCW3</name>
<dbReference type="PROSITE" id="PS01067">
    <property type="entry name" value="SECE_SEC61G"/>
    <property type="match status" value="1"/>
</dbReference>
<protein>
    <recommendedName>
        <fullName evidence="9">Protein translocase subunit SecE</fullName>
    </recommendedName>
</protein>
<dbReference type="AlphaFoldDB" id="A0A7C4XKJ9"/>
<dbReference type="Pfam" id="PF00584">
    <property type="entry name" value="SecE"/>
    <property type="match status" value="1"/>
</dbReference>
<proteinExistence type="inferred from homology"/>